<comment type="caution">
    <text evidence="1">The sequence shown here is derived from an EMBL/GenBank/DDBJ whole genome shotgun (WGS) entry which is preliminary data.</text>
</comment>
<dbReference type="Gene3D" id="3.40.720.10">
    <property type="entry name" value="Alkaline Phosphatase, subunit A"/>
    <property type="match status" value="1"/>
</dbReference>
<evidence type="ECO:0000313" key="2">
    <source>
        <dbReference type="Proteomes" id="UP001596328"/>
    </source>
</evidence>
<keyword evidence="2" id="KW-1185">Reference proteome</keyword>
<accession>A0ABD5RVI0</accession>
<sequence length="267" mass="31043">MEEDWDNLVILDACRFDMLDRRGLFGDTMSSRLSPGSESWEFMQASFEGRQLHDTVYVTANPHTSKLSTGTFHAVINLLDRYWNDEFHTVLPETVVEQTERAFDKYPDKRLISHFMQPHFPFIGKLGRTLDYKGIEPSRNGENWDERPHPWFTLLHDSTDDREGIIEAYKENLDVVLPYVERLLDSLSGKTIVTADHGNLLGEWTFPIPVRAYGHPRGLHKRELIKVPWVEVESAERRSVTTEPPVEHEEIDQDVLKERLADLGYHE</sequence>
<dbReference type="AlphaFoldDB" id="A0ABD5RVI0"/>
<proteinExistence type="predicted"/>
<dbReference type="InterPro" id="IPR017850">
    <property type="entry name" value="Alkaline_phosphatase_core_sf"/>
</dbReference>
<gene>
    <name evidence="1" type="ORF">ACFQE1_02725</name>
</gene>
<organism evidence="1 2">
    <name type="scientific">Halobium palmae</name>
    <dbReference type="NCBI Taxonomy" id="1776492"/>
    <lineage>
        <taxon>Archaea</taxon>
        <taxon>Methanobacteriati</taxon>
        <taxon>Methanobacteriota</taxon>
        <taxon>Stenosarchaea group</taxon>
        <taxon>Halobacteria</taxon>
        <taxon>Halobacteriales</taxon>
        <taxon>Haloferacaceae</taxon>
        <taxon>Halobium</taxon>
    </lineage>
</organism>
<evidence type="ECO:0008006" key="3">
    <source>
        <dbReference type="Google" id="ProtNLM"/>
    </source>
</evidence>
<protein>
    <recommendedName>
        <fullName evidence="3">Sulfatase N-terminal domain-containing protein</fullName>
    </recommendedName>
</protein>
<dbReference type="Proteomes" id="UP001596328">
    <property type="component" value="Unassembled WGS sequence"/>
</dbReference>
<name>A0ABD5RVI0_9EURY</name>
<evidence type="ECO:0000313" key="1">
    <source>
        <dbReference type="EMBL" id="MFC6723325.1"/>
    </source>
</evidence>
<dbReference type="SUPFAM" id="SSF53649">
    <property type="entry name" value="Alkaline phosphatase-like"/>
    <property type="match status" value="1"/>
</dbReference>
<reference evidence="1 2" key="1">
    <citation type="journal article" date="2019" name="Int. J. Syst. Evol. Microbiol.">
        <title>The Global Catalogue of Microorganisms (GCM) 10K type strain sequencing project: providing services to taxonomists for standard genome sequencing and annotation.</title>
        <authorList>
            <consortium name="The Broad Institute Genomics Platform"/>
            <consortium name="The Broad Institute Genome Sequencing Center for Infectious Disease"/>
            <person name="Wu L."/>
            <person name="Ma J."/>
        </authorList>
    </citation>
    <scope>NUCLEOTIDE SEQUENCE [LARGE SCALE GENOMIC DNA]</scope>
    <source>
        <strain evidence="1 2">NBRC 111368</strain>
    </source>
</reference>
<dbReference type="EMBL" id="JBHSWU010000011">
    <property type="protein sequence ID" value="MFC6723325.1"/>
    <property type="molecule type" value="Genomic_DNA"/>
</dbReference>